<feature type="non-terminal residue" evidence="1">
    <location>
        <position position="187"/>
    </location>
</feature>
<protein>
    <submittedName>
        <fullName evidence="1">Uncharacterized protein</fullName>
    </submittedName>
</protein>
<sequence length="187" mass="21102">LVCLNLPAHLRYKVENIYLVGVIPGPHEPSLHELNHFICPMVDNLLELWSPGVVLSCVSGYDYGCLVRCAIIALIADLLAVRKLAGLRGVTANTNFCSFCQLPKADIGNLDNSSWPRATTAERIAAAEAWLHAESEAERDNLFHENGIYWTELLRLPYWEPLRFTLLDAMHNLFLNALKTHCRTYWG</sequence>
<gene>
    <name evidence="1" type="ORF">BDN72DRAFT_748493</name>
</gene>
<keyword evidence="2" id="KW-1185">Reference proteome</keyword>
<reference evidence="1 2" key="1">
    <citation type="journal article" date="2019" name="Nat. Ecol. Evol.">
        <title>Megaphylogeny resolves global patterns of mushroom evolution.</title>
        <authorList>
            <person name="Varga T."/>
            <person name="Krizsan K."/>
            <person name="Foldi C."/>
            <person name="Dima B."/>
            <person name="Sanchez-Garcia M."/>
            <person name="Sanchez-Ramirez S."/>
            <person name="Szollosi G.J."/>
            <person name="Szarkandi J.G."/>
            <person name="Papp V."/>
            <person name="Albert L."/>
            <person name="Andreopoulos W."/>
            <person name="Angelini C."/>
            <person name="Antonin V."/>
            <person name="Barry K.W."/>
            <person name="Bougher N.L."/>
            <person name="Buchanan P."/>
            <person name="Buyck B."/>
            <person name="Bense V."/>
            <person name="Catcheside P."/>
            <person name="Chovatia M."/>
            <person name="Cooper J."/>
            <person name="Damon W."/>
            <person name="Desjardin D."/>
            <person name="Finy P."/>
            <person name="Geml J."/>
            <person name="Haridas S."/>
            <person name="Hughes K."/>
            <person name="Justo A."/>
            <person name="Karasinski D."/>
            <person name="Kautmanova I."/>
            <person name="Kiss B."/>
            <person name="Kocsube S."/>
            <person name="Kotiranta H."/>
            <person name="LaButti K.M."/>
            <person name="Lechner B.E."/>
            <person name="Liimatainen K."/>
            <person name="Lipzen A."/>
            <person name="Lukacs Z."/>
            <person name="Mihaltcheva S."/>
            <person name="Morgado L.N."/>
            <person name="Niskanen T."/>
            <person name="Noordeloos M.E."/>
            <person name="Ohm R.A."/>
            <person name="Ortiz-Santana B."/>
            <person name="Ovrebo C."/>
            <person name="Racz N."/>
            <person name="Riley R."/>
            <person name="Savchenko A."/>
            <person name="Shiryaev A."/>
            <person name="Soop K."/>
            <person name="Spirin V."/>
            <person name="Szebenyi C."/>
            <person name="Tomsovsky M."/>
            <person name="Tulloss R.E."/>
            <person name="Uehling J."/>
            <person name="Grigoriev I.V."/>
            <person name="Vagvolgyi C."/>
            <person name="Papp T."/>
            <person name="Martin F.M."/>
            <person name="Miettinen O."/>
            <person name="Hibbett D.S."/>
            <person name="Nagy L.G."/>
        </authorList>
    </citation>
    <scope>NUCLEOTIDE SEQUENCE [LARGE SCALE GENOMIC DNA]</scope>
    <source>
        <strain evidence="1 2">NL-1719</strain>
    </source>
</reference>
<accession>A0ACD3A7R7</accession>
<dbReference type="EMBL" id="ML208632">
    <property type="protein sequence ID" value="TFK61738.1"/>
    <property type="molecule type" value="Genomic_DNA"/>
</dbReference>
<evidence type="ECO:0000313" key="2">
    <source>
        <dbReference type="Proteomes" id="UP000308600"/>
    </source>
</evidence>
<dbReference type="Proteomes" id="UP000308600">
    <property type="component" value="Unassembled WGS sequence"/>
</dbReference>
<name>A0ACD3A7R7_9AGAR</name>
<evidence type="ECO:0000313" key="1">
    <source>
        <dbReference type="EMBL" id="TFK61738.1"/>
    </source>
</evidence>
<feature type="non-terminal residue" evidence="1">
    <location>
        <position position="1"/>
    </location>
</feature>
<organism evidence="1 2">
    <name type="scientific">Pluteus cervinus</name>
    <dbReference type="NCBI Taxonomy" id="181527"/>
    <lineage>
        <taxon>Eukaryota</taxon>
        <taxon>Fungi</taxon>
        <taxon>Dikarya</taxon>
        <taxon>Basidiomycota</taxon>
        <taxon>Agaricomycotina</taxon>
        <taxon>Agaricomycetes</taxon>
        <taxon>Agaricomycetidae</taxon>
        <taxon>Agaricales</taxon>
        <taxon>Pluteineae</taxon>
        <taxon>Pluteaceae</taxon>
        <taxon>Pluteus</taxon>
    </lineage>
</organism>
<proteinExistence type="predicted"/>